<reference evidence="1 2" key="1">
    <citation type="submission" date="2020-02" db="EMBL/GenBank/DDBJ databases">
        <title>Characterization of phylogenetic diversity of novel bifidobacterial species isolated in Czech ZOOs.</title>
        <authorList>
            <person name="Lugli G.A."/>
            <person name="Vera N.B."/>
            <person name="Ventura M."/>
        </authorList>
    </citation>
    <scope>NUCLEOTIDE SEQUENCE [LARGE SCALE GENOMIC DNA]</scope>
    <source>
        <strain evidence="1 2">DSM 109963</strain>
    </source>
</reference>
<gene>
    <name evidence="1" type="ORF">G1C94_1329</name>
</gene>
<keyword evidence="2" id="KW-1185">Reference proteome</keyword>
<sequence length="55" mass="6121">MIYHRKMTPPVDIEMDSPLGCPLLEMTKDGDTLLEMTRNHSLGLPLAGAVARLRD</sequence>
<dbReference type="Proteomes" id="UP000553756">
    <property type="component" value="Unassembled WGS sequence"/>
</dbReference>
<evidence type="ECO:0008006" key="3">
    <source>
        <dbReference type="Google" id="ProtNLM"/>
    </source>
</evidence>
<evidence type="ECO:0000313" key="2">
    <source>
        <dbReference type="Proteomes" id="UP000553756"/>
    </source>
</evidence>
<proteinExistence type="predicted"/>
<protein>
    <recommendedName>
        <fullName evidence="3">Transcriptional regulator</fullName>
    </recommendedName>
</protein>
<accession>A0ABX1T108</accession>
<dbReference type="EMBL" id="JAAIIJ010000026">
    <property type="protein sequence ID" value="NMN02707.1"/>
    <property type="molecule type" value="Genomic_DNA"/>
</dbReference>
<comment type="caution">
    <text evidence="1">The sequence shown here is derived from an EMBL/GenBank/DDBJ whole genome shotgun (WGS) entry which is preliminary data.</text>
</comment>
<evidence type="ECO:0000313" key="1">
    <source>
        <dbReference type="EMBL" id="NMN02707.1"/>
    </source>
</evidence>
<name>A0ABX1T108_9BIFI</name>
<organism evidence="1 2">
    <name type="scientific">Bifidobacterium panos</name>
    <dbReference type="NCBI Taxonomy" id="2675321"/>
    <lineage>
        <taxon>Bacteria</taxon>
        <taxon>Bacillati</taxon>
        <taxon>Actinomycetota</taxon>
        <taxon>Actinomycetes</taxon>
        <taxon>Bifidobacteriales</taxon>
        <taxon>Bifidobacteriaceae</taxon>
        <taxon>Bifidobacterium</taxon>
    </lineage>
</organism>